<evidence type="ECO:0000313" key="2">
    <source>
        <dbReference type="EMBL" id="QVV87870.1"/>
    </source>
</evidence>
<dbReference type="Proteomes" id="UP000680656">
    <property type="component" value="Chromosome"/>
</dbReference>
<dbReference type="PANTHER" id="PTHR13504:SF38">
    <property type="entry name" value="FIDO DOMAIN-CONTAINING PROTEIN"/>
    <property type="match status" value="1"/>
</dbReference>
<dbReference type="AlphaFoldDB" id="A0A8E7EIX8"/>
<feature type="domain" description="Fido" evidence="1">
    <location>
        <begin position="179"/>
        <end position="332"/>
    </location>
</feature>
<gene>
    <name evidence="2" type="ORF">KHC33_11020</name>
</gene>
<proteinExistence type="predicted"/>
<dbReference type="InterPro" id="IPR003812">
    <property type="entry name" value="Fido"/>
</dbReference>
<organism evidence="2 3">
    <name type="scientific">Methanospirillum purgamenti</name>
    <dbReference type="NCBI Taxonomy" id="2834276"/>
    <lineage>
        <taxon>Archaea</taxon>
        <taxon>Methanobacteriati</taxon>
        <taxon>Methanobacteriota</taxon>
        <taxon>Stenosarchaea group</taxon>
        <taxon>Methanomicrobia</taxon>
        <taxon>Methanomicrobiales</taxon>
        <taxon>Methanospirillaceae</taxon>
        <taxon>Methanospirillum</taxon>
    </lineage>
</organism>
<name>A0A8E7EIX8_9EURY</name>
<keyword evidence="3" id="KW-1185">Reference proteome</keyword>
<dbReference type="RefSeq" id="WP_214418689.1">
    <property type="nucleotide sequence ID" value="NZ_CP075546.1"/>
</dbReference>
<evidence type="ECO:0000259" key="1">
    <source>
        <dbReference type="PROSITE" id="PS51459"/>
    </source>
</evidence>
<dbReference type="PANTHER" id="PTHR13504">
    <property type="entry name" value="FIDO DOMAIN-CONTAINING PROTEIN DDB_G0283145"/>
    <property type="match status" value="1"/>
</dbReference>
<sequence>MRKLPEKIPKSIDQSLLPSIVTKYYENEEFRNLVNEYNEKYLYWDELKYRISDRNERNNVWVMMKTLRSMRSDLLQYSPILMRYTQLPEIIQNLHRFDTYLSGHIQIHNRDLKLDGRFIVNSLIEESISSSLLEGAVTTRREAREMLEKKKMPRNDGEQMVMNNYETLHLIKKYLNKPLTPDFILEIQRTVTKETIPDEDVGSFRNNNEIKIMDPVYGTIHHIPPDFKNIDSLMDDVCDYVNRTNDSSFIHPIIKGIVLHFLIGYIHPFNDGNGRTARSLFYWYTLSHGYWFMEYLSISPEILRTKNQYALAYLYSEYEDLDLTYFIRYNLECLNLAFQEFIRYVESVQELQLNAQMISRSIEGLTQRQAEILTDMNENPNYEYTISQISQKFVIARESARTDLLHLHDMNLISKVRRGKTFYFYVDRENLKYIDRINSGNPEY</sequence>
<dbReference type="EMBL" id="CP075546">
    <property type="protein sequence ID" value="QVV87870.1"/>
    <property type="molecule type" value="Genomic_DNA"/>
</dbReference>
<reference evidence="2 3" key="1">
    <citation type="submission" date="2021-05" db="EMBL/GenBank/DDBJ databases">
        <title>A novel Methanospirillum isolate from a pyrite-forming mixed culture.</title>
        <authorList>
            <person name="Bunk B."/>
            <person name="Sproer C."/>
            <person name="Spring S."/>
            <person name="Pester M."/>
        </authorList>
    </citation>
    <scope>NUCLEOTIDE SEQUENCE [LARGE SCALE GENOMIC DNA]</scope>
    <source>
        <strain evidence="2 3">J.3.6.1-F.2.7.3</strain>
    </source>
</reference>
<dbReference type="Gene3D" id="1.10.3290.10">
    <property type="entry name" value="Fido-like domain"/>
    <property type="match status" value="1"/>
</dbReference>
<dbReference type="InterPro" id="IPR036597">
    <property type="entry name" value="Fido-like_dom_sf"/>
</dbReference>
<evidence type="ECO:0000313" key="3">
    <source>
        <dbReference type="Proteomes" id="UP000680656"/>
    </source>
</evidence>
<dbReference type="Pfam" id="PF02661">
    <property type="entry name" value="Fic"/>
    <property type="match status" value="1"/>
</dbReference>
<dbReference type="PROSITE" id="PS51459">
    <property type="entry name" value="FIDO"/>
    <property type="match status" value="1"/>
</dbReference>
<dbReference type="GeneID" id="65097722"/>
<dbReference type="SUPFAM" id="SSF140931">
    <property type="entry name" value="Fic-like"/>
    <property type="match status" value="1"/>
</dbReference>
<accession>A0A8E7EIX8</accession>
<dbReference type="KEGG" id="mrtj:KHC33_11020"/>
<protein>
    <submittedName>
        <fullName evidence="2">Fic family protein</fullName>
    </submittedName>
</protein>
<dbReference type="InterPro" id="IPR040198">
    <property type="entry name" value="Fido_containing"/>
</dbReference>